<feature type="non-terminal residue" evidence="2">
    <location>
        <position position="1"/>
    </location>
</feature>
<feature type="transmembrane region" description="Helical" evidence="1">
    <location>
        <begin position="12"/>
        <end position="36"/>
    </location>
</feature>
<evidence type="ECO:0000256" key="1">
    <source>
        <dbReference type="SAM" id="Phobius"/>
    </source>
</evidence>
<dbReference type="AlphaFoldDB" id="A0A2P5BKD9"/>
<accession>A0A2P5BKD9</accession>
<comment type="caution">
    <text evidence="2">The sequence shown here is derived from an EMBL/GenBank/DDBJ whole genome shotgun (WGS) entry which is preliminary data.</text>
</comment>
<keyword evidence="1" id="KW-1133">Transmembrane helix</keyword>
<evidence type="ECO:0000313" key="3">
    <source>
        <dbReference type="Proteomes" id="UP000237105"/>
    </source>
</evidence>
<keyword evidence="3" id="KW-1185">Reference proteome</keyword>
<proteinExistence type="predicted"/>
<evidence type="ECO:0000313" key="2">
    <source>
        <dbReference type="EMBL" id="PON49248.1"/>
    </source>
</evidence>
<dbReference type="EMBL" id="JXTB01000264">
    <property type="protein sequence ID" value="PON49248.1"/>
    <property type="molecule type" value="Genomic_DNA"/>
</dbReference>
<protein>
    <submittedName>
        <fullName evidence="2">Uncharacterized protein</fullName>
    </submittedName>
</protein>
<sequence length="101" mass="11744">LRLNILDIFLVYPYECEVVLCFLVLLPYISLFCVYATEKRKTTIASSSSSYDKKLFISVEAEDRFRNFVTHKGPIKERGFVNPSNKLEAIIKNKGWEEFAK</sequence>
<keyword evidence="1" id="KW-0472">Membrane</keyword>
<gene>
    <name evidence="2" type="ORF">PanWU01x14_231230</name>
</gene>
<name>A0A2P5BKD9_PARAD</name>
<organism evidence="2 3">
    <name type="scientific">Parasponia andersonii</name>
    <name type="common">Sponia andersonii</name>
    <dbReference type="NCBI Taxonomy" id="3476"/>
    <lineage>
        <taxon>Eukaryota</taxon>
        <taxon>Viridiplantae</taxon>
        <taxon>Streptophyta</taxon>
        <taxon>Embryophyta</taxon>
        <taxon>Tracheophyta</taxon>
        <taxon>Spermatophyta</taxon>
        <taxon>Magnoliopsida</taxon>
        <taxon>eudicotyledons</taxon>
        <taxon>Gunneridae</taxon>
        <taxon>Pentapetalae</taxon>
        <taxon>rosids</taxon>
        <taxon>fabids</taxon>
        <taxon>Rosales</taxon>
        <taxon>Cannabaceae</taxon>
        <taxon>Parasponia</taxon>
    </lineage>
</organism>
<keyword evidence="1" id="KW-0812">Transmembrane</keyword>
<reference evidence="3" key="1">
    <citation type="submission" date="2016-06" db="EMBL/GenBank/DDBJ databases">
        <title>Parallel loss of symbiosis genes in relatives of nitrogen-fixing non-legume Parasponia.</title>
        <authorList>
            <person name="Van Velzen R."/>
            <person name="Holmer R."/>
            <person name="Bu F."/>
            <person name="Rutten L."/>
            <person name="Van Zeijl A."/>
            <person name="Liu W."/>
            <person name="Santuari L."/>
            <person name="Cao Q."/>
            <person name="Sharma T."/>
            <person name="Shen D."/>
            <person name="Roswanjaya Y."/>
            <person name="Wardhani T."/>
            <person name="Kalhor M.S."/>
            <person name="Jansen J."/>
            <person name="Van den Hoogen J."/>
            <person name="Gungor B."/>
            <person name="Hartog M."/>
            <person name="Hontelez J."/>
            <person name="Verver J."/>
            <person name="Yang W.-C."/>
            <person name="Schijlen E."/>
            <person name="Repin R."/>
            <person name="Schilthuizen M."/>
            <person name="Schranz E."/>
            <person name="Heidstra R."/>
            <person name="Miyata K."/>
            <person name="Fedorova E."/>
            <person name="Kohlen W."/>
            <person name="Bisseling T."/>
            <person name="Smit S."/>
            <person name="Geurts R."/>
        </authorList>
    </citation>
    <scope>NUCLEOTIDE SEQUENCE [LARGE SCALE GENOMIC DNA]</scope>
    <source>
        <strain evidence="3">cv. WU1-14</strain>
    </source>
</reference>
<dbReference type="Proteomes" id="UP000237105">
    <property type="component" value="Unassembled WGS sequence"/>
</dbReference>